<name>A0ABY5JNK5_9FIRM</name>
<dbReference type="PANTHER" id="PTHR43318">
    <property type="entry name" value="UDP-N-ACETYLGLUCOSAMINE 4,6-DEHYDRATASE"/>
    <property type="match status" value="1"/>
</dbReference>
<dbReference type="InterPro" id="IPR003869">
    <property type="entry name" value="Polysac_CapD-like"/>
</dbReference>
<keyword evidence="3" id="KW-1133">Transmembrane helix</keyword>
<accession>A0ABY5JNK5</accession>
<feature type="transmembrane region" description="Helical" evidence="3">
    <location>
        <begin position="160"/>
        <end position="176"/>
    </location>
</feature>
<dbReference type="Proteomes" id="UP001058016">
    <property type="component" value="Chromosome"/>
</dbReference>
<evidence type="ECO:0000313" key="6">
    <source>
        <dbReference type="Proteomes" id="UP001058016"/>
    </source>
</evidence>
<dbReference type="InterPro" id="IPR036291">
    <property type="entry name" value="NAD(P)-bd_dom_sf"/>
</dbReference>
<feature type="transmembrane region" description="Helical" evidence="3">
    <location>
        <begin position="20"/>
        <end position="42"/>
    </location>
</feature>
<gene>
    <name evidence="5" type="ORF">J0J69_06405</name>
</gene>
<dbReference type="InterPro" id="IPR051203">
    <property type="entry name" value="Polysaccharide_Synthase-Rel"/>
</dbReference>
<dbReference type="EMBL" id="CP071249">
    <property type="protein sequence ID" value="UUF07117.1"/>
    <property type="molecule type" value="Genomic_DNA"/>
</dbReference>
<protein>
    <submittedName>
        <fullName evidence="5">Polysaccharide biosynthesis protein</fullName>
    </submittedName>
</protein>
<feature type="transmembrane region" description="Helical" evidence="3">
    <location>
        <begin position="91"/>
        <end position="112"/>
    </location>
</feature>
<feature type="region of interest" description="Disordered" evidence="2">
    <location>
        <begin position="640"/>
        <end position="661"/>
    </location>
</feature>
<feature type="domain" description="Polysaccharide biosynthesis protein CapD-like" evidence="4">
    <location>
        <begin position="300"/>
        <end position="582"/>
    </location>
</feature>
<dbReference type="RefSeq" id="WP_212726005.1">
    <property type="nucleotide sequence ID" value="NZ_CP071249.1"/>
</dbReference>
<proteinExistence type="inferred from homology"/>
<organism evidence="5 6">
    <name type="scientific">Turicibacter bilis</name>
    <dbReference type="NCBI Taxonomy" id="2735723"/>
    <lineage>
        <taxon>Bacteria</taxon>
        <taxon>Bacillati</taxon>
        <taxon>Bacillota</taxon>
        <taxon>Erysipelotrichia</taxon>
        <taxon>Erysipelotrichales</taxon>
        <taxon>Turicibacteraceae</taxon>
        <taxon>Turicibacter</taxon>
    </lineage>
</organism>
<evidence type="ECO:0000313" key="5">
    <source>
        <dbReference type="EMBL" id="UUF07117.1"/>
    </source>
</evidence>
<dbReference type="CDD" id="cd05237">
    <property type="entry name" value="UDP_invert_4-6DH_SDR_e"/>
    <property type="match status" value="1"/>
</dbReference>
<evidence type="ECO:0000259" key="4">
    <source>
        <dbReference type="Pfam" id="PF02719"/>
    </source>
</evidence>
<dbReference type="Gene3D" id="3.40.50.720">
    <property type="entry name" value="NAD(P)-binding Rossmann-like Domain"/>
    <property type="match status" value="2"/>
</dbReference>
<keyword evidence="3" id="KW-0812">Transmembrane</keyword>
<evidence type="ECO:0000256" key="1">
    <source>
        <dbReference type="ARBA" id="ARBA00007430"/>
    </source>
</evidence>
<feature type="transmembrane region" description="Helical" evidence="3">
    <location>
        <begin position="118"/>
        <end position="139"/>
    </location>
</feature>
<dbReference type="Pfam" id="PF13727">
    <property type="entry name" value="CoA_binding_3"/>
    <property type="match status" value="1"/>
</dbReference>
<comment type="similarity">
    <text evidence="1">Belongs to the polysaccharide synthase family.</text>
</comment>
<dbReference type="SUPFAM" id="SSF51735">
    <property type="entry name" value="NAD(P)-binding Rossmann-fold domains"/>
    <property type="match status" value="2"/>
</dbReference>
<evidence type="ECO:0000256" key="3">
    <source>
        <dbReference type="SAM" id="Phobius"/>
    </source>
</evidence>
<reference evidence="5 6" key="1">
    <citation type="submission" date="2021-03" db="EMBL/GenBank/DDBJ databases">
        <title>Comparative Genomics and Metabolomics in the genus Turicibacter.</title>
        <authorList>
            <person name="Maki J."/>
            <person name="Looft T."/>
        </authorList>
    </citation>
    <scope>NUCLEOTIDE SEQUENCE [LARGE SCALE GENOMIC DNA]</scope>
    <source>
        <strain evidence="5 6">MMM721</strain>
    </source>
</reference>
<dbReference type="Pfam" id="PF02719">
    <property type="entry name" value="Polysacc_synt_2"/>
    <property type="match status" value="1"/>
</dbReference>
<dbReference type="PANTHER" id="PTHR43318:SF1">
    <property type="entry name" value="POLYSACCHARIDE BIOSYNTHESIS PROTEIN EPSC-RELATED"/>
    <property type="match status" value="1"/>
</dbReference>
<keyword evidence="6" id="KW-1185">Reference proteome</keyword>
<evidence type="ECO:0000256" key="2">
    <source>
        <dbReference type="SAM" id="MobiDB-lite"/>
    </source>
</evidence>
<sequence length="661" mass="74585">MRELILEGPLLRKRGVKKGILIGIDTILITLSYGLATLFRYHLAGNSLVETIGIFNYYKWEFVLSLGILLLCQWIMKQYQSIWTLAGIEDFMLGTLAFMGGTIINLMISMLLPHRVPLLVTTLAGILAMLLCNGVRILWRIIRRMIISRQYEYQHKIQRILIYGAGMGGSLVANEYKRNPHLGKKVIGFIDDNQEKLGTVIGNTPVYGTHEDLEQIVHQHQIDEVIIAIANIEESLLKEVSLTIKQLGLTVKMMPGLFELIDGKFNLNMIREVQVEDLLARDSIKLDYEGIHEYLEHQVVMVTGGGGSIGSELCRQIVKFNPKQLIILDIYENNAYDLQNELLRQYPNLNLVTLIASVRDRHRLEEIYQTYQPNVVFHAAAHKHVPLMEVSPSEAIKNNVLGTLNTAELASEYGVKRFVLISTDKAVNPTNVMGATKRLCEMIIQAMNPKSQTEYVAVRFGNVLGSNGSVVPLFKKQIAKGGPVTLTHKDITRYFMTIPEAAQLVLQAGGFAQGGEIFVLDMGKPVKIYDLAENLIKLSGYEPHVDIEIEVTGLRPGEKLYEELLMDEEGLTETRHQKIFIGKPSEFELTTVKSQIQELLQVAKTKGIQELKEKLKEVVPTYEEPDHHQLDKEKMTLPVEESHETNQRLSHVAQGTHHKVV</sequence>
<keyword evidence="3" id="KW-0472">Membrane</keyword>